<feature type="transmembrane region" description="Helical" evidence="7">
    <location>
        <begin position="151"/>
        <end position="173"/>
    </location>
</feature>
<keyword evidence="5 7" id="KW-1133">Transmembrane helix</keyword>
<dbReference type="InterPro" id="IPR000515">
    <property type="entry name" value="MetI-like"/>
</dbReference>
<dbReference type="PANTHER" id="PTHR43376:SF1">
    <property type="entry name" value="OLIGOPEPTIDE TRANSPORT SYSTEM PERMEASE PROTEIN"/>
    <property type="match status" value="1"/>
</dbReference>
<evidence type="ECO:0000256" key="4">
    <source>
        <dbReference type="ARBA" id="ARBA00022692"/>
    </source>
</evidence>
<evidence type="ECO:0000256" key="5">
    <source>
        <dbReference type="ARBA" id="ARBA00022989"/>
    </source>
</evidence>
<keyword evidence="4 7" id="KW-0812">Transmembrane</keyword>
<keyword evidence="6 7" id="KW-0472">Membrane</keyword>
<feature type="transmembrane region" description="Helical" evidence="7">
    <location>
        <begin position="201"/>
        <end position="222"/>
    </location>
</feature>
<reference evidence="9 10" key="1">
    <citation type="submission" date="2017-05" db="EMBL/GenBank/DDBJ databases">
        <authorList>
            <person name="Varghese N."/>
            <person name="Submissions S."/>
        </authorList>
    </citation>
    <scope>NUCLEOTIDE SEQUENCE [LARGE SCALE GENOMIC DNA]</scope>
    <source>
        <strain evidence="9 10">DSM 29734</strain>
    </source>
</reference>
<dbReference type="Pfam" id="PF19300">
    <property type="entry name" value="BPD_transp_1_N"/>
    <property type="match status" value="1"/>
</dbReference>
<dbReference type="Proteomes" id="UP001157961">
    <property type="component" value="Unassembled WGS sequence"/>
</dbReference>
<dbReference type="PANTHER" id="PTHR43376">
    <property type="entry name" value="OLIGOPEPTIDE TRANSPORT SYSTEM PERMEASE PROTEIN"/>
    <property type="match status" value="1"/>
</dbReference>
<dbReference type="InterPro" id="IPR045621">
    <property type="entry name" value="BPD_transp_1_N"/>
</dbReference>
<comment type="caution">
    <text evidence="9">The sequence shown here is derived from an EMBL/GenBank/DDBJ whole genome shotgun (WGS) entry which is preliminary data.</text>
</comment>
<dbReference type="SUPFAM" id="SSF161098">
    <property type="entry name" value="MetI-like"/>
    <property type="match status" value="1"/>
</dbReference>
<dbReference type="PROSITE" id="PS50928">
    <property type="entry name" value="ABC_TM1"/>
    <property type="match status" value="1"/>
</dbReference>
<keyword evidence="10" id="KW-1185">Reference proteome</keyword>
<dbReference type="CDD" id="cd06261">
    <property type="entry name" value="TM_PBP2"/>
    <property type="match status" value="1"/>
</dbReference>
<comment type="similarity">
    <text evidence="7">Belongs to the binding-protein-dependent transport system permease family.</text>
</comment>
<dbReference type="Pfam" id="PF00528">
    <property type="entry name" value="BPD_transp_1"/>
    <property type="match status" value="1"/>
</dbReference>
<feature type="domain" description="ABC transmembrane type-1" evidence="8">
    <location>
        <begin position="112"/>
        <end position="328"/>
    </location>
</feature>
<evidence type="ECO:0000256" key="1">
    <source>
        <dbReference type="ARBA" id="ARBA00004651"/>
    </source>
</evidence>
<dbReference type="Gene3D" id="1.10.3720.10">
    <property type="entry name" value="MetI-like"/>
    <property type="match status" value="1"/>
</dbReference>
<comment type="subcellular location">
    <subcellularLocation>
        <location evidence="1 7">Cell membrane</location>
        <topology evidence="1 7">Multi-pass membrane protein</topology>
    </subcellularLocation>
</comment>
<organism evidence="9 10">
    <name type="scientific">Shimia sagamensis</name>
    <dbReference type="NCBI Taxonomy" id="1566352"/>
    <lineage>
        <taxon>Bacteria</taxon>
        <taxon>Pseudomonadati</taxon>
        <taxon>Pseudomonadota</taxon>
        <taxon>Alphaproteobacteria</taxon>
        <taxon>Rhodobacterales</taxon>
        <taxon>Roseobacteraceae</taxon>
    </lineage>
</organism>
<evidence type="ECO:0000313" key="9">
    <source>
        <dbReference type="EMBL" id="SMP04417.1"/>
    </source>
</evidence>
<feature type="transmembrane region" description="Helical" evidence="7">
    <location>
        <begin position="259"/>
        <end position="285"/>
    </location>
</feature>
<feature type="transmembrane region" description="Helical" evidence="7">
    <location>
        <begin position="305"/>
        <end position="331"/>
    </location>
</feature>
<evidence type="ECO:0000256" key="2">
    <source>
        <dbReference type="ARBA" id="ARBA00022448"/>
    </source>
</evidence>
<dbReference type="EMBL" id="FXTY01000001">
    <property type="protein sequence ID" value="SMP04417.1"/>
    <property type="molecule type" value="Genomic_DNA"/>
</dbReference>
<gene>
    <name evidence="9" type="ORF">SAMN06265373_101440</name>
</gene>
<evidence type="ECO:0000256" key="7">
    <source>
        <dbReference type="RuleBase" id="RU363032"/>
    </source>
</evidence>
<evidence type="ECO:0000259" key="8">
    <source>
        <dbReference type="PROSITE" id="PS50928"/>
    </source>
</evidence>
<evidence type="ECO:0000313" key="10">
    <source>
        <dbReference type="Proteomes" id="UP001157961"/>
    </source>
</evidence>
<sequence>MARYFPSDRWFDLMRFLLKRLGFYGVAFLVAATFNFMIPRMLPGNPADIMLANSGGMIAPEARDALMATFGFIDAPLHEQYFAYLGSIFTWDFGLSIKFYPMPVADVLMQALPWTLFLTGSALLISFSIGTLLGILAAWRRGQLTDVIASPTALALQSVPAVVVALCGLYFLAVQNRVFPTSYAFNPSLDPAWNWEFISSVLYHGFLPVVTLSVVLIGGYLITMRNNMIGQLGEDYLAMAEAKGLSDARVRYAYAARNALLPSVTALALSFGALFGGSLITEVVFNYPGVGNLLYLGIVGRDFPLIQGQLLIMTLAMLLANFAVDLAYVFLDPRLKRA</sequence>
<protein>
    <submittedName>
        <fullName evidence="9">Peptide/nickel transport system permease protein</fullName>
    </submittedName>
</protein>
<keyword evidence="3" id="KW-1003">Cell membrane</keyword>
<evidence type="ECO:0000256" key="6">
    <source>
        <dbReference type="ARBA" id="ARBA00023136"/>
    </source>
</evidence>
<name>A0ABY1NA01_9RHOB</name>
<keyword evidence="2 7" id="KW-0813">Transport</keyword>
<evidence type="ECO:0000256" key="3">
    <source>
        <dbReference type="ARBA" id="ARBA00022475"/>
    </source>
</evidence>
<feature type="transmembrane region" description="Helical" evidence="7">
    <location>
        <begin position="21"/>
        <end position="38"/>
    </location>
</feature>
<dbReference type="InterPro" id="IPR035906">
    <property type="entry name" value="MetI-like_sf"/>
</dbReference>
<feature type="transmembrane region" description="Helical" evidence="7">
    <location>
        <begin position="111"/>
        <end position="139"/>
    </location>
</feature>
<proteinExistence type="inferred from homology"/>
<accession>A0ABY1NA01</accession>